<reference evidence="1" key="3">
    <citation type="submission" date="2025-08" db="UniProtKB">
        <authorList>
            <consortium name="Ensembl"/>
        </authorList>
    </citation>
    <scope>IDENTIFICATION</scope>
    <source>
        <strain evidence="1">17573</strain>
    </source>
</reference>
<dbReference type="AlphaFoldDB" id="A0A5F8A599"/>
<dbReference type="InParanoid" id="A0A5F8A599"/>
<dbReference type="GeneTree" id="ENSGT00940000163505"/>
<dbReference type="Proteomes" id="UP000006718">
    <property type="component" value="Chromosome 10"/>
</dbReference>
<proteinExistence type="predicted"/>
<evidence type="ECO:0000313" key="2">
    <source>
        <dbReference type="Proteomes" id="UP000006718"/>
    </source>
</evidence>
<reference evidence="1" key="2">
    <citation type="submission" date="2019-01" db="EMBL/GenBank/DDBJ databases">
        <authorList>
            <person name="Graves T."/>
            <person name="Eichler E.E."/>
            <person name="Wilson R.K."/>
        </authorList>
    </citation>
    <scope>NUCLEOTIDE SEQUENCE [LARGE SCALE GENOMIC DNA]</scope>
    <source>
        <strain evidence="1">17573</strain>
    </source>
</reference>
<dbReference type="VEuPathDB" id="HostDB:ENSMMUG00000063409"/>
<organism evidence="1 2">
    <name type="scientific">Macaca mulatta</name>
    <name type="common">Rhesus macaque</name>
    <dbReference type="NCBI Taxonomy" id="9544"/>
    <lineage>
        <taxon>Eukaryota</taxon>
        <taxon>Metazoa</taxon>
        <taxon>Chordata</taxon>
        <taxon>Craniata</taxon>
        <taxon>Vertebrata</taxon>
        <taxon>Euteleostomi</taxon>
        <taxon>Mammalia</taxon>
        <taxon>Eutheria</taxon>
        <taxon>Euarchontoglires</taxon>
        <taxon>Primates</taxon>
        <taxon>Haplorrhini</taxon>
        <taxon>Catarrhini</taxon>
        <taxon>Cercopithecidae</taxon>
        <taxon>Cercopithecinae</taxon>
        <taxon>Macaca</taxon>
    </lineage>
</organism>
<name>A0A5F8A599_MACMU</name>
<dbReference type="PANTHER" id="PTHR12138:SF75">
    <property type="entry name" value="SECRETED PROTEIN"/>
    <property type="match status" value="1"/>
</dbReference>
<reference evidence="2" key="1">
    <citation type="journal article" date="2007" name="Science">
        <title>Evolutionary and biomedical insights from the rhesus macaque genome.</title>
        <authorList>
            <person name="Gibbs R.A."/>
            <person name="Rogers J."/>
            <person name="Katze M.G."/>
            <person name="Bumgarner R."/>
            <person name="Weinstock G.M."/>
            <person name="Mardis E.R."/>
            <person name="Remington K.A."/>
            <person name="Strausberg R.L."/>
            <person name="Venter J.C."/>
            <person name="Wilson R.K."/>
            <person name="Batzer M.A."/>
            <person name="Bustamante C.D."/>
            <person name="Eichler E.E."/>
            <person name="Hahn M.W."/>
            <person name="Hardison R.C."/>
            <person name="Makova K.D."/>
            <person name="Miller W."/>
            <person name="Milosavljevic A."/>
            <person name="Palermo R.E."/>
            <person name="Siepel A."/>
            <person name="Sikela J.M."/>
            <person name="Attaway T."/>
            <person name="Bell S."/>
            <person name="Bernard K.E."/>
            <person name="Buhay C.J."/>
            <person name="Chandrabose M.N."/>
            <person name="Dao M."/>
            <person name="Davis C."/>
            <person name="Delehaunty K.D."/>
            <person name="Ding Y."/>
            <person name="Dinh H.H."/>
            <person name="Dugan-Rocha S."/>
            <person name="Fulton L.A."/>
            <person name="Gabisi R.A."/>
            <person name="Garner T.T."/>
            <person name="Godfrey J."/>
            <person name="Hawes A.C."/>
            <person name="Hernandez J."/>
            <person name="Hines S."/>
            <person name="Holder M."/>
            <person name="Hume J."/>
            <person name="Jhangiani S.N."/>
            <person name="Joshi V."/>
            <person name="Khan Z.M."/>
            <person name="Kirkness E.F."/>
            <person name="Cree A."/>
            <person name="Fowler R.G."/>
            <person name="Lee S."/>
            <person name="Lewis L.R."/>
            <person name="Li Z."/>
            <person name="Liu Y.-S."/>
            <person name="Moore S.M."/>
            <person name="Muzny D."/>
            <person name="Nazareth L.V."/>
            <person name="Ngo D.N."/>
            <person name="Okwuonu G.O."/>
            <person name="Pai G."/>
            <person name="Parker D."/>
            <person name="Paul H.A."/>
            <person name="Pfannkoch C."/>
            <person name="Pohl C.S."/>
            <person name="Rogers Y.-H.C."/>
            <person name="Ruiz S.J."/>
            <person name="Sabo A."/>
            <person name="Santibanez J."/>
            <person name="Schneider B.W."/>
            <person name="Smith S.M."/>
            <person name="Sodergren E."/>
            <person name="Svatek A.F."/>
            <person name="Utterback T.R."/>
            <person name="Vattathil S."/>
            <person name="Warren W."/>
            <person name="White C.S."/>
            <person name="Chinwalla A.T."/>
            <person name="Feng Y."/>
            <person name="Halpern A.L."/>
            <person name="Hillier L.W."/>
            <person name="Huang X."/>
            <person name="Minx P."/>
            <person name="Nelson J.O."/>
            <person name="Pepin K.H."/>
            <person name="Qin X."/>
            <person name="Sutton G.G."/>
            <person name="Venter E."/>
            <person name="Walenz B.P."/>
            <person name="Wallis J.W."/>
            <person name="Worley K.C."/>
            <person name="Yang S.-P."/>
            <person name="Jones S.M."/>
            <person name="Marra M.A."/>
            <person name="Rocchi M."/>
            <person name="Schein J.E."/>
            <person name="Baertsch R."/>
            <person name="Clarke L."/>
            <person name="Csuros M."/>
            <person name="Glasscock J."/>
            <person name="Harris R.A."/>
            <person name="Havlak P."/>
            <person name="Jackson A.R."/>
            <person name="Jiang H."/>
            <person name="Liu Y."/>
            <person name="Messina D.N."/>
            <person name="Shen Y."/>
            <person name="Song H.X.-Z."/>
            <person name="Wylie T."/>
            <person name="Zhang L."/>
            <person name="Birney E."/>
            <person name="Han K."/>
            <person name="Konkel M.K."/>
            <person name="Lee J."/>
            <person name="Smit A.F.A."/>
            <person name="Ullmer B."/>
            <person name="Wang H."/>
            <person name="Xing J."/>
            <person name="Burhans R."/>
            <person name="Cheng Z."/>
            <person name="Karro J.E."/>
            <person name="Ma J."/>
            <person name="Raney B."/>
            <person name="She X."/>
            <person name="Cox M.J."/>
            <person name="Demuth J.P."/>
            <person name="Dumas L.J."/>
            <person name="Han S.-G."/>
            <person name="Hopkins J."/>
            <person name="Karimpour-Fard A."/>
            <person name="Kim Y.H."/>
            <person name="Pollack J.R."/>
            <person name="Vinar T."/>
            <person name="Addo-Quaye C."/>
            <person name="Degenhardt J."/>
            <person name="Denby A."/>
            <person name="Hubisz M.J."/>
            <person name="Indap A."/>
            <person name="Kosiol C."/>
            <person name="Lahn B.T."/>
            <person name="Lawson H.A."/>
            <person name="Marklein A."/>
            <person name="Nielsen R."/>
            <person name="Vallender E.J."/>
            <person name="Clark A.G."/>
            <person name="Ferguson B."/>
            <person name="Hernandez R.D."/>
            <person name="Hirani K."/>
            <person name="Kehrer-Sawatzki H."/>
            <person name="Kolb J."/>
            <person name="Patil S."/>
            <person name="Pu L.-L."/>
            <person name="Ren Y."/>
            <person name="Smith D.G."/>
            <person name="Wheeler D.A."/>
            <person name="Schenck I."/>
            <person name="Ball E.V."/>
            <person name="Chen R."/>
            <person name="Cooper D.N."/>
            <person name="Giardine B."/>
            <person name="Hsu F."/>
            <person name="Kent W.J."/>
            <person name="Lesk A."/>
            <person name="Nelson D.L."/>
            <person name="O'brien W.E."/>
            <person name="Pruefer K."/>
            <person name="Stenson P.D."/>
            <person name="Wallace J.C."/>
            <person name="Ke H."/>
            <person name="Liu X.-M."/>
            <person name="Wang P."/>
            <person name="Xiang A.P."/>
            <person name="Yang F."/>
            <person name="Barber G.P."/>
            <person name="Haussler D."/>
            <person name="Karolchik D."/>
            <person name="Kern A.D."/>
            <person name="Kuhn R.M."/>
            <person name="Smith K.E."/>
            <person name="Zwieg A.S."/>
        </authorList>
    </citation>
    <scope>NUCLEOTIDE SEQUENCE [LARGE SCALE GENOMIC DNA]</scope>
    <source>
        <strain evidence="2">17573</strain>
    </source>
</reference>
<dbReference type="Ensembl" id="ENSMMUT00000109280.1">
    <property type="protein sequence ID" value="ENSMMUP00000073061.1"/>
    <property type="gene ID" value="ENSMMUG00000063409.1"/>
</dbReference>
<dbReference type="Bgee" id="ENSMMUG00000063409">
    <property type="expression patterns" value="Expressed in spleen and 1 other cell type or tissue"/>
</dbReference>
<dbReference type="PANTHER" id="PTHR12138">
    <property type="entry name" value="PRIMATE-EXPANDED PROTEIN FAMILY"/>
    <property type="match status" value="1"/>
</dbReference>
<keyword evidence="2" id="KW-1185">Reference proteome</keyword>
<reference evidence="1" key="4">
    <citation type="submission" date="2025-09" db="UniProtKB">
        <authorList>
            <consortium name="Ensembl"/>
        </authorList>
    </citation>
    <scope>IDENTIFICATION</scope>
    <source>
        <strain evidence="1">17573</strain>
    </source>
</reference>
<accession>A0A5F8A599</accession>
<evidence type="ECO:0000313" key="1">
    <source>
        <dbReference type="Ensembl" id="ENSMMUP00000073061.1"/>
    </source>
</evidence>
<sequence>MSEDILGYHKWLRWRRVLLASSGSRPGILQNRPQCLAQPPQQRIIQPKMAMVLKLRNWIISIFFFFFLRWSLALSPRLECSGEISAHCKLCLSGSCHSPASASQIAGTTGACHHALLIFCIF</sequence>
<protein>
    <submittedName>
        <fullName evidence="1">Uncharacterized protein</fullName>
    </submittedName>
</protein>